<protein>
    <submittedName>
        <fullName evidence="3">Uncharacterized protein</fullName>
    </submittedName>
</protein>
<accession>A0A0F7UHV5</accession>
<feature type="compositionally biased region" description="Acidic residues" evidence="1">
    <location>
        <begin position="292"/>
        <end position="309"/>
    </location>
</feature>
<feature type="transmembrane region" description="Helical" evidence="2">
    <location>
        <begin position="577"/>
        <end position="599"/>
    </location>
</feature>
<proteinExistence type="predicted"/>
<dbReference type="EMBL" id="LN714485">
    <property type="protein sequence ID" value="CEL69518.1"/>
    <property type="molecule type" value="Genomic_DNA"/>
</dbReference>
<sequence>MRAWALVAAATAEVSAVAGLAILRGVWVKEINDGAAVHLGLAASLHALVQLLGAAVLPVIMLKTSFTTATRLMLFLHASFLLILAAAVGTDLPSFYLTHVLTGLVSCAAETLLNWTLLTSRDPIEQLKDFANFQNAYSVGPLLGAGVCATVFTSYELWAYNMTRTGTVVCPSEHGVRAVLGIHGLIMILSFIAQFSAPVPSSCVAVRGYTYEDLMDALTLSKNWADKAATEEEIEKTNEQERRRVSLKAGMPILRVAEDGKKIVRHPTGRFQPEAAGSGDRPTIEKTIFDRDSEEDYDDTGSDEEEDSLDGSGEFSSTDIHSQAADSSDSSDQGFCCSPFFSGSFVGVARPLQLYIIQKVPRMCSWCQFIRREFRTGASTCCGNIASLYKRHSSSLIAAVEPADDYQREHRDKCLSKLDSAEGIRLADAGSVNFDHFATFFSPGGSAELPGDRKKDNKRHKYGGLKQAPLEFKVHDEKRKERAEVRGGKDLQLVYYGFSANAHICFTTKEVTERVANTWIERHMVTIPQLDFLPLKSYNKEMLTDDALKNSVAVVRETRATVRNAPDSLLSAKALRVWPIFFAAAVFHVETLIYTLFLFYQMDVLENSAGLSSLVALGCCVVSFLLSASSRLTFRHSSHGHAVYYIVGIITQIGVLFAMGFSGDRATSIMLMLICCCGVGMFIPAGVKAGTKMVPLMMQLQQFDNQLCSAHVVKIISPTIIVTVSFIVTSTTFCLRPRAWAFDGRPGAEESGQCFSATLTKTVDALEAATETPQKELAPQPQTGGANTTGDPVEMIHTNIARVQQAIKDLTDIGEKPAVLPGCVPDADEAVDGDATPAFWGQIAKTLDGHTSPLRALSRQHASRI</sequence>
<keyword evidence="2" id="KW-0472">Membrane</keyword>
<feature type="region of interest" description="Disordered" evidence="1">
    <location>
        <begin position="770"/>
        <end position="792"/>
    </location>
</feature>
<dbReference type="SUPFAM" id="SSF103473">
    <property type="entry name" value="MFS general substrate transporter"/>
    <property type="match status" value="2"/>
</dbReference>
<dbReference type="InterPro" id="IPR036259">
    <property type="entry name" value="MFS_trans_sf"/>
</dbReference>
<feature type="transmembrane region" description="Helical" evidence="2">
    <location>
        <begin position="139"/>
        <end position="158"/>
    </location>
</feature>
<name>A0A0F7UHV5_NEOCL</name>
<feature type="transmembrane region" description="Helical" evidence="2">
    <location>
        <begin position="96"/>
        <end position="118"/>
    </location>
</feature>
<evidence type="ECO:0000256" key="1">
    <source>
        <dbReference type="SAM" id="MobiDB-lite"/>
    </source>
</evidence>
<feature type="region of interest" description="Disordered" evidence="1">
    <location>
        <begin position="265"/>
        <end position="332"/>
    </location>
</feature>
<feature type="transmembrane region" description="Helical" evidence="2">
    <location>
        <begin position="708"/>
        <end position="728"/>
    </location>
</feature>
<dbReference type="AlphaFoldDB" id="A0A0F7UHV5"/>
<reference evidence="3" key="1">
    <citation type="journal article" date="2015" name="PLoS ONE">
        <title>Comprehensive Evaluation of Toxoplasma gondii VEG and Neospora caninum LIV Genomes with Tachyzoite Stage Transcriptome and Proteome Defines Novel Transcript Features.</title>
        <authorList>
            <person name="Ramaprasad A."/>
            <person name="Mourier T."/>
            <person name="Naeem R."/>
            <person name="Malas T.B."/>
            <person name="Moussa E."/>
            <person name="Panigrahi A."/>
            <person name="Vermont S.J."/>
            <person name="Otto T.D."/>
            <person name="Wastling J."/>
            <person name="Pain A."/>
        </authorList>
    </citation>
    <scope>NUCLEOTIDE SEQUENCE</scope>
    <source>
        <strain evidence="3">Liverpool</strain>
    </source>
</reference>
<keyword evidence="2" id="KW-0812">Transmembrane</keyword>
<organism evidence="3">
    <name type="scientific">Neospora caninum (strain Liverpool)</name>
    <dbReference type="NCBI Taxonomy" id="572307"/>
    <lineage>
        <taxon>Eukaryota</taxon>
        <taxon>Sar</taxon>
        <taxon>Alveolata</taxon>
        <taxon>Apicomplexa</taxon>
        <taxon>Conoidasida</taxon>
        <taxon>Coccidia</taxon>
        <taxon>Eucoccidiorida</taxon>
        <taxon>Eimeriorina</taxon>
        <taxon>Sarcocystidae</taxon>
        <taxon>Neospora</taxon>
    </lineage>
</organism>
<feature type="compositionally biased region" description="Low complexity" evidence="1">
    <location>
        <begin position="310"/>
        <end position="332"/>
    </location>
</feature>
<feature type="compositionally biased region" description="Basic and acidic residues" evidence="1">
    <location>
        <begin position="282"/>
        <end position="291"/>
    </location>
</feature>
<keyword evidence="2" id="KW-1133">Transmembrane helix</keyword>
<feature type="transmembrane region" description="Helical" evidence="2">
    <location>
        <begin position="35"/>
        <end position="60"/>
    </location>
</feature>
<feature type="transmembrane region" description="Helical" evidence="2">
    <location>
        <begin position="611"/>
        <end position="630"/>
    </location>
</feature>
<evidence type="ECO:0000256" key="2">
    <source>
        <dbReference type="SAM" id="Phobius"/>
    </source>
</evidence>
<feature type="transmembrane region" description="Helical" evidence="2">
    <location>
        <begin position="667"/>
        <end position="687"/>
    </location>
</feature>
<feature type="compositionally biased region" description="Polar residues" evidence="1">
    <location>
        <begin position="780"/>
        <end position="790"/>
    </location>
</feature>
<gene>
    <name evidence="3" type="ORF">BN1204_052260</name>
</gene>
<feature type="transmembrane region" description="Helical" evidence="2">
    <location>
        <begin position="642"/>
        <end position="661"/>
    </location>
</feature>
<evidence type="ECO:0000313" key="3">
    <source>
        <dbReference type="EMBL" id="CEL69518.1"/>
    </source>
</evidence>
<feature type="transmembrane region" description="Helical" evidence="2">
    <location>
        <begin position="72"/>
        <end position="90"/>
    </location>
</feature>
<feature type="transmembrane region" description="Helical" evidence="2">
    <location>
        <begin position="178"/>
        <end position="197"/>
    </location>
</feature>